<dbReference type="SUPFAM" id="SSF55073">
    <property type="entry name" value="Nucleotide cyclase"/>
    <property type="match status" value="1"/>
</dbReference>
<dbReference type="EMBL" id="NWVC01000005">
    <property type="protein sequence ID" value="PCG13990.1"/>
    <property type="molecule type" value="Genomic_DNA"/>
</dbReference>
<dbReference type="Pfam" id="PF00990">
    <property type="entry name" value="GGDEF"/>
    <property type="match status" value="1"/>
</dbReference>
<dbReference type="RefSeq" id="WP_066710646.1">
    <property type="nucleotide sequence ID" value="NZ_JBHIWA010000095.1"/>
</dbReference>
<dbReference type="NCBIfam" id="TIGR00229">
    <property type="entry name" value="sensory_box"/>
    <property type="match status" value="1"/>
</dbReference>
<evidence type="ECO:0000259" key="3">
    <source>
        <dbReference type="PROSITE" id="PS50887"/>
    </source>
</evidence>
<dbReference type="PANTHER" id="PTHR44757">
    <property type="entry name" value="DIGUANYLATE CYCLASE DGCP"/>
    <property type="match status" value="1"/>
</dbReference>
<dbReference type="InterPro" id="IPR003018">
    <property type="entry name" value="GAF"/>
</dbReference>
<reference evidence="4 5" key="1">
    <citation type="submission" date="2017-09" db="EMBL/GenBank/DDBJ databases">
        <title>Sphingomonas adhaesiva DSM 7418, whole genome shotgun sequence.</title>
        <authorList>
            <person name="Feng G."/>
            <person name="Zhu H."/>
        </authorList>
    </citation>
    <scope>NUCLEOTIDE SEQUENCE [LARGE SCALE GENOMIC DNA]</scope>
    <source>
        <strain evidence="4 5">DSM 7418</strain>
    </source>
</reference>
<dbReference type="SUPFAM" id="SSF55785">
    <property type="entry name" value="PYP-like sensor domain (PAS domain)"/>
    <property type="match status" value="1"/>
</dbReference>
<dbReference type="CDD" id="cd01949">
    <property type="entry name" value="GGDEF"/>
    <property type="match status" value="1"/>
</dbReference>
<dbReference type="InterPro" id="IPR000160">
    <property type="entry name" value="GGDEF_dom"/>
</dbReference>
<evidence type="ECO:0000259" key="2">
    <source>
        <dbReference type="PROSITE" id="PS50113"/>
    </source>
</evidence>
<gene>
    <name evidence="4" type="ORF">COA07_11820</name>
</gene>
<dbReference type="InterPro" id="IPR029787">
    <property type="entry name" value="Nucleotide_cyclase"/>
</dbReference>
<accession>A0A2A4I867</accession>
<dbReference type="InterPro" id="IPR000700">
    <property type="entry name" value="PAS-assoc_C"/>
</dbReference>
<feature type="domain" description="PAS" evidence="1">
    <location>
        <begin position="218"/>
        <end position="264"/>
    </location>
</feature>
<dbReference type="PANTHER" id="PTHR44757:SF2">
    <property type="entry name" value="BIOFILM ARCHITECTURE MAINTENANCE PROTEIN MBAA"/>
    <property type="match status" value="1"/>
</dbReference>
<dbReference type="PROSITE" id="PS50112">
    <property type="entry name" value="PAS"/>
    <property type="match status" value="1"/>
</dbReference>
<dbReference type="InterPro" id="IPR043128">
    <property type="entry name" value="Rev_trsase/Diguanyl_cyclase"/>
</dbReference>
<dbReference type="Proteomes" id="UP000218323">
    <property type="component" value="Unassembled WGS sequence"/>
</dbReference>
<dbReference type="InterPro" id="IPR029016">
    <property type="entry name" value="GAF-like_dom_sf"/>
</dbReference>
<dbReference type="AlphaFoldDB" id="A0A2A4I867"/>
<dbReference type="Pfam" id="PF01590">
    <property type="entry name" value="GAF"/>
    <property type="match status" value="1"/>
</dbReference>
<dbReference type="Gene3D" id="3.30.70.270">
    <property type="match status" value="1"/>
</dbReference>
<name>A0A2A4I867_9SPHN</name>
<dbReference type="SMART" id="SM00267">
    <property type="entry name" value="GGDEF"/>
    <property type="match status" value="1"/>
</dbReference>
<feature type="domain" description="GGDEF" evidence="3">
    <location>
        <begin position="351"/>
        <end position="486"/>
    </location>
</feature>
<dbReference type="SUPFAM" id="SSF55781">
    <property type="entry name" value="GAF domain-like"/>
    <property type="match status" value="1"/>
</dbReference>
<proteinExistence type="predicted"/>
<dbReference type="InterPro" id="IPR035965">
    <property type="entry name" value="PAS-like_dom_sf"/>
</dbReference>
<sequence>MDSTPPASHDHDAEREAQRLAALHSLELIGAAPEQAFDGLVALAARMLDCPIALLNLVDRDRLWVAAGTIAGPREISRDVAMCDRTIRGKGPLVIDDLAQDAVYRDSPLVVDAGYRFYAGTPLHLCDDAGVRQPIGTLCVIDSVCHRVSQAALDALAHLATLAEALLEGRRTALRAVDVAKEGERLLRDLARKDRIFRHVERIASIGSWHLSLADGRIHWSDNTYALHGLPLGQQPARDHTFDFYPPQDREEVRRTLQRTLNDGAPFDIENDFVTARGHRRRVRSMGEAEIVDGRVTGVIGVFQDVTVRHELETRLRRLASTDALTGLANRAAFDAALERAMAAAHGRDGVTLMLVLIDLDGFKAINDTLGHDAGDEVLRMTGTALTQSWLKGSLAARIGGDEFALIVDDPALLADPEALRLKIDEALRITVGSGGLTMISGGSVGIAAFDADDRSPRDFVRRTDTNLYTAKRGRVGRRPASLGSRRAA</sequence>
<evidence type="ECO:0000313" key="4">
    <source>
        <dbReference type="EMBL" id="PCG13990.1"/>
    </source>
</evidence>
<dbReference type="PROSITE" id="PS50113">
    <property type="entry name" value="PAC"/>
    <property type="match status" value="1"/>
</dbReference>
<organism evidence="4 5">
    <name type="scientific">Sphingomonas adhaesiva</name>
    <dbReference type="NCBI Taxonomy" id="28212"/>
    <lineage>
        <taxon>Bacteria</taxon>
        <taxon>Pseudomonadati</taxon>
        <taxon>Pseudomonadota</taxon>
        <taxon>Alphaproteobacteria</taxon>
        <taxon>Sphingomonadales</taxon>
        <taxon>Sphingomonadaceae</taxon>
        <taxon>Sphingomonas</taxon>
    </lineage>
</organism>
<evidence type="ECO:0000313" key="5">
    <source>
        <dbReference type="Proteomes" id="UP000218323"/>
    </source>
</evidence>
<keyword evidence="5" id="KW-1185">Reference proteome</keyword>
<dbReference type="InterPro" id="IPR013655">
    <property type="entry name" value="PAS_fold_3"/>
</dbReference>
<dbReference type="NCBIfam" id="TIGR00254">
    <property type="entry name" value="GGDEF"/>
    <property type="match status" value="1"/>
</dbReference>
<dbReference type="CDD" id="cd00130">
    <property type="entry name" value="PAS"/>
    <property type="match status" value="1"/>
</dbReference>
<dbReference type="Pfam" id="PF08447">
    <property type="entry name" value="PAS_3"/>
    <property type="match status" value="1"/>
</dbReference>
<protein>
    <submittedName>
        <fullName evidence="4">Sensor domain-containing diguanylate cyclase</fullName>
    </submittedName>
</protein>
<dbReference type="PROSITE" id="PS50887">
    <property type="entry name" value="GGDEF"/>
    <property type="match status" value="1"/>
</dbReference>
<dbReference type="Gene3D" id="3.30.450.40">
    <property type="match status" value="1"/>
</dbReference>
<dbReference type="InterPro" id="IPR052155">
    <property type="entry name" value="Biofilm_reg_signaling"/>
</dbReference>
<evidence type="ECO:0000259" key="1">
    <source>
        <dbReference type="PROSITE" id="PS50112"/>
    </source>
</evidence>
<dbReference type="Gene3D" id="3.30.450.20">
    <property type="entry name" value="PAS domain"/>
    <property type="match status" value="1"/>
</dbReference>
<comment type="caution">
    <text evidence="4">The sequence shown here is derived from an EMBL/GenBank/DDBJ whole genome shotgun (WGS) entry which is preliminary data.</text>
</comment>
<feature type="domain" description="PAC" evidence="2">
    <location>
        <begin position="267"/>
        <end position="318"/>
    </location>
</feature>
<dbReference type="InterPro" id="IPR000014">
    <property type="entry name" value="PAS"/>
</dbReference>